<dbReference type="RefSeq" id="WP_004515521.1">
    <property type="nucleotide sequence ID" value="NZ_FNOF01000009.1"/>
</dbReference>
<sequence length="386" mass="40818">MPESDRTVKCPICDEDFDPTVAGGWCTNPDCGEWQHTDESAADFDTDSGVPDDADLIPEGTDQAEPSDGRPAEASDEPDTPDAHTGDDSDDDSDDEESVDEASDTGAAEADDETVGTAETATETEAEADADAAAENGAAQNAEREPTEPDDTPDQSSRDSSGETETASETPETDDDAATITCPDCEQELDADANFCVACGADVQDITPGDDGSLDACPSCDTAVDDDASFCVNCGEDLDAHRSESDTPTADSTAGSSTVDDTERESAVTDNAVDTLASQSTDDTTAPDKLVLSVEGRDITVEDGDRIGREIRAALLDAGRPEDEAVRIHREHVRFDRQPDGYYLVDLGDNPTRLNETQLKKGDREPIHPGDELELSGVVTMRIRAA</sequence>
<feature type="region of interest" description="Disordered" evidence="1">
    <location>
        <begin position="238"/>
        <end position="289"/>
    </location>
</feature>
<feature type="compositionally biased region" description="Acidic residues" evidence="1">
    <location>
        <begin position="40"/>
        <end position="56"/>
    </location>
</feature>
<dbReference type="AlphaFoldDB" id="A0A1H2XDX0"/>
<feature type="compositionally biased region" description="Acidic residues" evidence="1">
    <location>
        <begin position="88"/>
        <end position="114"/>
    </location>
</feature>
<organism evidence="3 4">
    <name type="scientific">Haloarcula vallismortis</name>
    <name type="common">Halobacterium vallismortis</name>
    <dbReference type="NCBI Taxonomy" id="28442"/>
    <lineage>
        <taxon>Archaea</taxon>
        <taxon>Methanobacteriati</taxon>
        <taxon>Methanobacteriota</taxon>
        <taxon>Stenosarchaea group</taxon>
        <taxon>Halobacteria</taxon>
        <taxon>Halobacteriales</taxon>
        <taxon>Haloarculaceae</taxon>
        <taxon>Haloarcula</taxon>
    </lineage>
</organism>
<dbReference type="InterPro" id="IPR000253">
    <property type="entry name" value="FHA_dom"/>
</dbReference>
<evidence type="ECO:0000313" key="4">
    <source>
        <dbReference type="Proteomes" id="UP000182573"/>
    </source>
</evidence>
<evidence type="ECO:0000256" key="1">
    <source>
        <dbReference type="SAM" id="MobiDB-lite"/>
    </source>
</evidence>
<dbReference type="Proteomes" id="UP000182573">
    <property type="component" value="Unassembled WGS sequence"/>
</dbReference>
<feature type="region of interest" description="Disordered" evidence="1">
    <location>
        <begin position="27"/>
        <end position="182"/>
    </location>
</feature>
<dbReference type="InterPro" id="IPR008984">
    <property type="entry name" value="SMAD_FHA_dom_sf"/>
</dbReference>
<protein>
    <submittedName>
        <fullName evidence="3">FHA domain-containing protein</fullName>
    </submittedName>
</protein>
<evidence type="ECO:0000259" key="2">
    <source>
        <dbReference type="PROSITE" id="PS50006"/>
    </source>
</evidence>
<dbReference type="PROSITE" id="PS50006">
    <property type="entry name" value="FHA_DOMAIN"/>
    <property type="match status" value="1"/>
</dbReference>
<gene>
    <name evidence="3" type="ORF">SAMN05443574_10975</name>
</gene>
<dbReference type="EMBL" id="FNOF01000009">
    <property type="protein sequence ID" value="SDW90956.1"/>
    <property type="molecule type" value="Genomic_DNA"/>
</dbReference>
<dbReference type="Gene3D" id="2.60.200.20">
    <property type="match status" value="1"/>
</dbReference>
<feature type="compositionally biased region" description="Polar residues" evidence="1">
    <location>
        <begin position="246"/>
        <end position="259"/>
    </location>
</feature>
<reference evidence="3 4" key="1">
    <citation type="submission" date="2016-10" db="EMBL/GenBank/DDBJ databases">
        <authorList>
            <person name="de Groot N.N."/>
        </authorList>
    </citation>
    <scope>NUCLEOTIDE SEQUENCE [LARGE SCALE GENOMIC DNA]</scope>
    <source>
        <strain evidence="3 4">DSM 3756</strain>
    </source>
</reference>
<dbReference type="Pfam" id="PF12773">
    <property type="entry name" value="DZR"/>
    <property type="match status" value="1"/>
</dbReference>
<feature type="compositionally biased region" description="Acidic residues" evidence="1">
    <location>
        <begin position="122"/>
        <end position="132"/>
    </location>
</feature>
<accession>A0A1H2XDX0</accession>
<dbReference type="STRING" id="28442.SAMN05443574_10975"/>
<evidence type="ECO:0000313" key="3">
    <source>
        <dbReference type="EMBL" id="SDW90956.1"/>
    </source>
</evidence>
<dbReference type="InterPro" id="IPR025874">
    <property type="entry name" value="DZR"/>
</dbReference>
<proteinExistence type="predicted"/>
<dbReference type="CDD" id="cd00060">
    <property type="entry name" value="FHA"/>
    <property type="match status" value="1"/>
</dbReference>
<feature type="domain" description="FHA" evidence="2">
    <location>
        <begin position="305"/>
        <end position="359"/>
    </location>
</feature>
<dbReference type="Pfam" id="PF00498">
    <property type="entry name" value="FHA"/>
    <property type="match status" value="1"/>
</dbReference>
<dbReference type="SUPFAM" id="SSF49879">
    <property type="entry name" value="SMAD/FHA domain"/>
    <property type="match status" value="1"/>
</dbReference>
<name>A0A1H2XDX0_HALVA</name>